<name>A0A7S0VIM3_9CRYP</name>
<feature type="region of interest" description="Disordered" evidence="1">
    <location>
        <begin position="309"/>
        <end position="343"/>
    </location>
</feature>
<organism evidence="3">
    <name type="scientific">Hemiselmis tepida</name>
    <dbReference type="NCBI Taxonomy" id="464990"/>
    <lineage>
        <taxon>Eukaryota</taxon>
        <taxon>Cryptophyceae</taxon>
        <taxon>Cryptomonadales</taxon>
        <taxon>Hemiselmidaceae</taxon>
        <taxon>Hemiselmis</taxon>
    </lineage>
</organism>
<sequence>MGERAAAQSPLLECPNGVPCPLGQYSGVSRAANDTIVTAVGCEVEFSVTFGSSFSLDADVSVDMCARASTGICVIKSNTITIDKGVVECCSSAIQDRQCALSEQESELPRTFFDCMQLRTVKRPGSTTATIKFVTPYLSDLSNAEFWARDPTLQGRHEVCLTASEKDSLNNTARSPPHCVPVQVQRCSACLKGGAGLNDLSKRYGTHWTQIYSSNQDITGNPDALDNGRLVRLGPLYEVQDNDTPMQVAVKLGVSVNQLLYWNKHLSLLQDPLASIAPGTILCTMPKTCFNTFGPNQIVFNHRERFSDKEGGAWSDPYQIDEEIFTEADPRPEFQQRPTSPGR</sequence>
<protein>
    <recommendedName>
        <fullName evidence="2">LysM domain-containing protein</fullName>
    </recommendedName>
</protein>
<evidence type="ECO:0000313" key="3">
    <source>
        <dbReference type="EMBL" id="CAD8790535.1"/>
    </source>
</evidence>
<gene>
    <name evidence="3" type="ORF">HTEP1355_LOCUS6243</name>
</gene>
<dbReference type="SUPFAM" id="SSF54106">
    <property type="entry name" value="LysM domain"/>
    <property type="match status" value="1"/>
</dbReference>
<dbReference type="InterPro" id="IPR018392">
    <property type="entry name" value="LysM"/>
</dbReference>
<dbReference type="Gene3D" id="3.10.350.10">
    <property type="entry name" value="LysM domain"/>
    <property type="match status" value="1"/>
</dbReference>
<dbReference type="Pfam" id="PF01476">
    <property type="entry name" value="LysM"/>
    <property type="match status" value="1"/>
</dbReference>
<dbReference type="CDD" id="cd00118">
    <property type="entry name" value="LysM"/>
    <property type="match status" value="1"/>
</dbReference>
<feature type="domain" description="LysM" evidence="2">
    <location>
        <begin position="235"/>
        <end position="284"/>
    </location>
</feature>
<dbReference type="PROSITE" id="PS51782">
    <property type="entry name" value="LYSM"/>
    <property type="match status" value="1"/>
</dbReference>
<proteinExistence type="predicted"/>
<dbReference type="InterPro" id="IPR036779">
    <property type="entry name" value="LysM_dom_sf"/>
</dbReference>
<reference evidence="3" key="1">
    <citation type="submission" date="2021-01" db="EMBL/GenBank/DDBJ databases">
        <authorList>
            <person name="Corre E."/>
            <person name="Pelletier E."/>
            <person name="Niang G."/>
            <person name="Scheremetjew M."/>
            <person name="Finn R."/>
            <person name="Kale V."/>
            <person name="Holt S."/>
            <person name="Cochrane G."/>
            <person name="Meng A."/>
            <person name="Brown T."/>
            <person name="Cohen L."/>
        </authorList>
    </citation>
    <scope>NUCLEOTIDE SEQUENCE</scope>
    <source>
        <strain evidence="3">CCMP443</strain>
    </source>
</reference>
<dbReference type="AlphaFoldDB" id="A0A7S0VIM3"/>
<dbReference type="EMBL" id="HBFN01010727">
    <property type="protein sequence ID" value="CAD8790535.1"/>
    <property type="molecule type" value="Transcribed_RNA"/>
</dbReference>
<evidence type="ECO:0000256" key="1">
    <source>
        <dbReference type="SAM" id="MobiDB-lite"/>
    </source>
</evidence>
<evidence type="ECO:0000259" key="2">
    <source>
        <dbReference type="PROSITE" id="PS51782"/>
    </source>
</evidence>
<accession>A0A7S0VIM3</accession>